<evidence type="ECO:0000256" key="1">
    <source>
        <dbReference type="SAM" id="Phobius"/>
    </source>
</evidence>
<dbReference type="Proteomes" id="UP000324800">
    <property type="component" value="Unassembled WGS sequence"/>
</dbReference>
<comment type="caution">
    <text evidence="2">The sequence shown here is derived from an EMBL/GenBank/DDBJ whole genome shotgun (WGS) entry which is preliminary data.</text>
</comment>
<protein>
    <recommendedName>
        <fullName evidence="4">Right handed beta helix domain-containing protein</fullName>
    </recommendedName>
</protein>
<gene>
    <name evidence="2" type="ORF">EZS28_019632</name>
</gene>
<proteinExistence type="predicted"/>
<sequence length="483" mass="53448">MIFVLLNIAISVFGENQLILNKNSTVAACESNVSQNTTGSFLTVAEALAIPCTEEGGYEIKLLDLEHIEYLEINQSSLIHIKGTNKNPVIWYSIADGGGTLSLLQGNLTLENFEFRYQLHNDSEYAISPAFCLIGVAGYIQDPGINYTYPSLTVRNCIFQSVSYVTDDFHESMYDIIIQYASKLDIDKCSFKGVGMAEMSSISFLSVGWTDEVVLSNSIFTDILITRDRTAVMFTGDGEYKSIIINKCEFINMNYSDVGICSAVSIQSYDNSVKAYVTNNKFINCNNLKPQTGALFVVDPSNDDHKPNEFVVEGNTFTNNAGNQSGAIYLSSSNILSNFSFKNNKFSKNMNNQTSGIGKDVFIDFYEIPADWTKENIGSKISEMFKGSQTDAGKDSIYYMVDSMHSEEEPEISGDISLPELRNKWWQNKYAIIGISVGSIVLVVAVVSIIIIGVVVYRKKKGKHGSSGIEGEYLLAYGQKESK</sequence>
<dbReference type="SUPFAM" id="SSF51126">
    <property type="entry name" value="Pectin lyase-like"/>
    <property type="match status" value="1"/>
</dbReference>
<evidence type="ECO:0000313" key="3">
    <source>
        <dbReference type="Proteomes" id="UP000324800"/>
    </source>
</evidence>
<accession>A0A5J4VRA2</accession>
<organism evidence="2 3">
    <name type="scientific">Streblomastix strix</name>
    <dbReference type="NCBI Taxonomy" id="222440"/>
    <lineage>
        <taxon>Eukaryota</taxon>
        <taxon>Metamonada</taxon>
        <taxon>Preaxostyla</taxon>
        <taxon>Oxymonadida</taxon>
        <taxon>Streblomastigidae</taxon>
        <taxon>Streblomastix</taxon>
    </lineage>
</organism>
<dbReference type="InterPro" id="IPR011050">
    <property type="entry name" value="Pectin_lyase_fold/virulence"/>
</dbReference>
<name>A0A5J4VRA2_9EUKA</name>
<reference evidence="2 3" key="1">
    <citation type="submission" date="2019-03" db="EMBL/GenBank/DDBJ databases">
        <title>Single cell metagenomics reveals metabolic interactions within the superorganism composed of flagellate Streblomastix strix and complex community of Bacteroidetes bacteria on its surface.</title>
        <authorList>
            <person name="Treitli S.C."/>
            <person name="Kolisko M."/>
            <person name="Husnik F."/>
            <person name="Keeling P."/>
            <person name="Hampl V."/>
        </authorList>
    </citation>
    <scope>NUCLEOTIDE SEQUENCE [LARGE SCALE GENOMIC DNA]</scope>
    <source>
        <strain evidence="2">ST1C</strain>
    </source>
</reference>
<feature type="transmembrane region" description="Helical" evidence="1">
    <location>
        <begin position="430"/>
        <end position="457"/>
    </location>
</feature>
<keyword evidence="1" id="KW-1133">Transmembrane helix</keyword>
<keyword evidence="1" id="KW-0812">Transmembrane</keyword>
<dbReference type="EMBL" id="SNRW01005549">
    <property type="protein sequence ID" value="KAA6384843.1"/>
    <property type="molecule type" value="Genomic_DNA"/>
</dbReference>
<evidence type="ECO:0008006" key="4">
    <source>
        <dbReference type="Google" id="ProtNLM"/>
    </source>
</evidence>
<evidence type="ECO:0000313" key="2">
    <source>
        <dbReference type="EMBL" id="KAA6384843.1"/>
    </source>
</evidence>
<keyword evidence="1" id="KW-0472">Membrane</keyword>
<dbReference type="AlphaFoldDB" id="A0A5J4VRA2"/>